<dbReference type="SMART" id="SM00028">
    <property type="entry name" value="TPR"/>
    <property type="match status" value="4"/>
</dbReference>
<keyword evidence="1" id="KW-0802">TPR repeat</keyword>
<dbReference type="InterPro" id="IPR019734">
    <property type="entry name" value="TPR_rpt"/>
</dbReference>
<dbReference type="Pfam" id="PF14559">
    <property type="entry name" value="TPR_19"/>
    <property type="match status" value="1"/>
</dbReference>
<gene>
    <name evidence="2" type="ORF">BTO13_05505</name>
</gene>
<dbReference type="OrthoDB" id="1149028at2"/>
<accession>A0A2S7WBV7</accession>
<sequence>MKNQLVALCLGFMTIGTFAQKDELKDAEKAIKGGDFKGALAIIESLSSMEDTMDDKYKAQYYFLKGEAYGTRDVKKAAEAYNKLTAFEKQIGKQKYTKEAEPKLNNLLTFVSKKAIDQYNSGNDYKAASENFYLTYQLSPKDTSFLYNAAISSSLAKDYTTSLEYYKKLQELGYTGIETVYYAVNKASGAKENLGSKQNRDTMVKLGQYSDPTTEVTKSKRADIIKNIAYIYVTEGKTEEAMTALQEARKSDPKDINLILNEAQLYIKLEKMDKFAKLMEEAIELDPNNPTLFFNLGVVNQNEKKIEEAIGYYKKAIELKPDYADAYMNTAVAILAGEEAIVNEMNKNLSNNKKYEELEKQQKELYRKALPYIEKADELARTEDTVRSLMNIYDILEITDKADKLRAIYKKMRE</sequence>
<protein>
    <submittedName>
        <fullName evidence="2">Uncharacterized protein</fullName>
    </submittedName>
</protein>
<evidence type="ECO:0000256" key="1">
    <source>
        <dbReference type="PROSITE-ProRule" id="PRU00339"/>
    </source>
</evidence>
<reference evidence="2 3" key="1">
    <citation type="submission" date="2016-12" db="EMBL/GenBank/DDBJ databases">
        <title>Trade-off between light-utilization and light-protection in marine flavobacteria.</title>
        <authorList>
            <person name="Kumagai Y."/>
            <person name="Yoshizawa S."/>
            <person name="Kogure K."/>
            <person name="Iwasaki W."/>
        </authorList>
    </citation>
    <scope>NUCLEOTIDE SEQUENCE [LARGE SCALE GENOMIC DNA]</scope>
    <source>
        <strain evidence="2 3">KCTC 22729</strain>
    </source>
</reference>
<organism evidence="2 3">
    <name type="scientific">Polaribacter gangjinensis</name>
    <dbReference type="NCBI Taxonomy" id="574710"/>
    <lineage>
        <taxon>Bacteria</taxon>
        <taxon>Pseudomonadati</taxon>
        <taxon>Bacteroidota</taxon>
        <taxon>Flavobacteriia</taxon>
        <taxon>Flavobacteriales</taxon>
        <taxon>Flavobacteriaceae</taxon>
    </lineage>
</organism>
<feature type="repeat" description="TPR" evidence="1">
    <location>
        <begin position="222"/>
        <end position="255"/>
    </location>
</feature>
<dbReference type="RefSeq" id="WP_105045889.1">
    <property type="nucleotide sequence ID" value="NZ_CP150662.1"/>
</dbReference>
<proteinExistence type="predicted"/>
<dbReference type="PROSITE" id="PS50293">
    <property type="entry name" value="TPR_REGION"/>
    <property type="match status" value="1"/>
</dbReference>
<dbReference type="SUPFAM" id="SSF48452">
    <property type="entry name" value="TPR-like"/>
    <property type="match status" value="1"/>
</dbReference>
<feature type="repeat" description="TPR" evidence="1">
    <location>
        <begin position="290"/>
        <end position="323"/>
    </location>
</feature>
<dbReference type="GO" id="GO:0035269">
    <property type="term" value="P:protein O-linked glycosylation via mannose"/>
    <property type="evidence" value="ECO:0007669"/>
    <property type="project" value="TreeGrafter"/>
</dbReference>
<feature type="repeat" description="TPR" evidence="1">
    <location>
        <begin position="256"/>
        <end position="289"/>
    </location>
</feature>
<dbReference type="Pfam" id="PF00515">
    <property type="entry name" value="TPR_1"/>
    <property type="match status" value="1"/>
</dbReference>
<comment type="caution">
    <text evidence="2">The sequence shown here is derived from an EMBL/GenBank/DDBJ whole genome shotgun (WGS) entry which is preliminary data.</text>
</comment>
<dbReference type="InterPro" id="IPR011990">
    <property type="entry name" value="TPR-like_helical_dom_sf"/>
</dbReference>
<evidence type="ECO:0000313" key="3">
    <source>
        <dbReference type="Proteomes" id="UP000237608"/>
    </source>
</evidence>
<evidence type="ECO:0000313" key="2">
    <source>
        <dbReference type="EMBL" id="PQJ74741.1"/>
    </source>
</evidence>
<keyword evidence="3" id="KW-1185">Reference proteome</keyword>
<dbReference type="GO" id="GO:0000030">
    <property type="term" value="F:mannosyltransferase activity"/>
    <property type="evidence" value="ECO:0007669"/>
    <property type="project" value="TreeGrafter"/>
</dbReference>
<name>A0A2S7WBV7_9FLAO</name>
<dbReference type="Gene3D" id="1.25.40.10">
    <property type="entry name" value="Tetratricopeptide repeat domain"/>
    <property type="match status" value="2"/>
</dbReference>
<dbReference type="EMBL" id="MSCL01000001">
    <property type="protein sequence ID" value="PQJ74741.1"/>
    <property type="molecule type" value="Genomic_DNA"/>
</dbReference>
<dbReference type="AlphaFoldDB" id="A0A2S7WBV7"/>
<dbReference type="PANTHER" id="PTHR44395">
    <property type="match status" value="1"/>
</dbReference>
<dbReference type="PROSITE" id="PS50005">
    <property type="entry name" value="TPR"/>
    <property type="match status" value="3"/>
</dbReference>
<dbReference type="Proteomes" id="UP000237608">
    <property type="component" value="Unassembled WGS sequence"/>
</dbReference>
<dbReference type="PANTHER" id="PTHR44395:SF1">
    <property type="entry name" value="PROTEIN O-MANNOSYL-TRANSFERASE TMTC3"/>
    <property type="match status" value="1"/>
</dbReference>